<dbReference type="GO" id="GO:0003924">
    <property type="term" value="F:GTPase activity"/>
    <property type="evidence" value="ECO:0007669"/>
    <property type="project" value="TreeGrafter"/>
</dbReference>
<evidence type="ECO:0000256" key="6">
    <source>
        <dbReference type="ARBA" id="ARBA00023054"/>
    </source>
</evidence>
<proteinExistence type="inferred from homology"/>
<evidence type="ECO:0000256" key="10">
    <source>
        <dbReference type="SAM" id="MobiDB-lite"/>
    </source>
</evidence>
<dbReference type="Pfam" id="PF20428">
    <property type="entry name" value="Sey1_3HB"/>
    <property type="match status" value="2"/>
</dbReference>
<dbReference type="PROSITE" id="PS51715">
    <property type="entry name" value="G_GB1_RHD3"/>
    <property type="match status" value="1"/>
</dbReference>
<evidence type="ECO:0000256" key="9">
    <source>
        <dbReference type="PROSITE-ProRule" id="PRU01052"/>
    </source>
</evidence>
<evidence type="ECO:0000256" key="8">
    <source>
        <dbReference type="ARBA" id="ARBA00023136"/>
    </source>
</evidence>
<evidence type="ECO:0000256" key="5">
    <source>
        <dbReference type="ARBA" id="ARBA00022989"/>
    </source>
</evidence>
<keyword evidence="3" id="KW-0378">Hydrolase</keyword>
<dbReference type="GO" id="GO:0005525">
    <property type="term" value="F:GTP binding"/>
    <property type="evidence" value="ECO:0007669"/>
    <property type="project" value="UniProtKB-KW"/>
</dbReference>
<evidence type="ECO:0000256" key="7">
    <source>
        <dbReference type="ARBA" id="ARBA00023134"/>
    </source>
</evidence>
<feature type="region of interest" description="Disordered" evidence="10">
    <location>
        <begin position="696"/>
        <end position="742"/>
    </location>
</feature>
<feature type="compositionally biased region" description="Low complexity" evidence="10">
    <location>
        <begin position="696"/>
        <end position="707"/>
    </location>
</feature>
<dbReference type="PANTHER" id="PTHR45923:SF2">
    <property type="entry name" value="PROTEIN SEY1"/>
    <property type="match status" value="1"/>
</dbReference>
<evidence type="ECO:0000256" key="1">
    <source>
        <dbReference type="ARBA" id="ARBA00022692"/>
    </source>
</evidence>
<dbReference type="Proteomes" id="UP000734854">
    <property type="component" value="Unassembled WGS sequence"/>
</dbReference>
<gene>
    <name evidence="13" type="ORF">ZIOFF_017264</name>
</gene>
<evidence type="ECO:0000259" key="12">
    <source>
        <dbReference type="PROSITE" id="PS51715"/>
    </source>
</evidence>
<dbReference type="Pfam" id="PF05879">
    <property type="entry name" value="RHD3_GTPase"/>
    <property type="match status" value="1"/>
</dbReference>
<evidence type="ECO:0000313" key="13">
    <source>
        <dbReference type="EMBL" id="KAG6520226.1"/>
    </source>
</evidence>
<keyword evidence="5 11" id="KW-1133">Transmembrane helix</keyword>
<comment type="caution">
    <text evidence="13">The sequence shown here is derived from an EMBL/GenBank/DDBJ whole genome shotgun (WGS) entry which is preliminary data.</text>
</comment>
<reference evidence="13 14" key="1">
    <citation type="submission" date="2020-08" db="EMBL/GenBank/DDBJ databases">
        <title>Plant Genome Project.</title>
        <authorList>
            <person name="Zhang R.-G."/>
        </authorList>
    </citation>
    <scope>NUCLEOTIDE SEQUENCE [LARGE SCALE GENOMIC DNA]</scope>
    <source>
        <tissue evidence="13">Rhizome</tissue>
    </source>
</reference>
<accession>A0A8J5HBJ0</accession>
<dbReference type="InterPro" id="IPR030386">
    <property type="entry name" value="G_GB1_RHD3_dom"/>
</dbReference>
<feature type="compositionally biased region" description="Low complexity" evidence="10">
    <location>
        <begin position="716"/>
        <end position="742"/>
    </location>
</feature>
<evidence type="ECO:0000256" key="2">
    <source>
        <dbReference type="ARBA" id="ARBA00022741"/>
    </source>
</evidence>
<organism evidence="13 14">
    <name type="scientific">Zingiber officinale</name>
    <name type="common">Ginger</name>
    <name type="synonym">Amomum zingiber</name>
    <dbReference type="NCBI Taxonomy" id="94328"/>
    <lineage>
        <taxon>Eukaryota</taxon>
        <taxon>Viridiplantae</taxon>
        <taxon>Streptophyta</taxon>
        <taxon>Embryophyta</taxon>
        <taxon>Tracheophyta</taxon>
        <taxon>Spermatophyta</taxon>
        <taxon>Magnoliopsida</taxon>
        <taxon>Liliopsida</taxon>
        <taxon>Zingiberales</taxon>
        <taxon>Zingiberaceae</taxon>
        <taxon>Zingiber</taxon>
    </lineage>
</organism>
<evidence type="ECO:0000256" key="11">
    <source>
        <dbReference type="SAM" id="Phobius"/>
    </source>
</evidence>
<protein>
    <recommendedName>
        <fullName evidence="12">GB1/RHD3-type G domain-containing protein</fullName>
    </recommendedName>
</protein>
<keyword evidence="8 11" id="KW-0472">Membrane</keyword>
<keyword evidence="4" id="KW-0256">Endoplasmic reticulum</keyword>
<dbReference type="AlphaFoldDB" id="A0A8J5HBJ0"/>
<feature type="transmembrane region" description="Helical" evidence="11">
    <location>
        <begin position="637"/>
        <end position="654"/>
    </location>
</feature>
<keyword evidence="6" id="KW-0175">Coiled coil</keyword>
<dbReference type="GO" id="GO:0005783">
    <property type="term" value="C:endoplasmic reticulum"/>
    <property type="evidence" value="ECO:0007669"/>
    <property type="project" value="TreeGrafter"/>
</dbReference>
<dbReference type="FunFam" id="3.40.50.300:FF:002271">
    <property type="entry name" value="Protein ROOT HAIR DEFECTIVE 3 homolog"/>
    <property type="match status" value="1"/>
</dbReference>
<keyword evidence="14" id="KW-1185">Reference proteome</keyword>
<evidence type="ECO:0000256" key="4">
    <source>
        <dbReference type="ARBA" id="ARBA00022824"/>
    </source>
</evidence>
<dbReference type="SUPFAM" id="SSF52540">
    <property type="entry name" value="P-loop containing nucleoside triphosphate hydrolases"/>
    <property type="match status" value="1"/>
</dbReference>
<dbReference type="InterPro" id="IPR008803">
    <property type="entry name" value="RHD3/Sey1"/>
</dbReference>
<feature type="domain" description="GB1/RHD3-type G" evidence="12">
    <location>
        <begin position="58"/>
        <end position="210"/>
    </location>
</feature>
<comment type="similarity">
    <text evidence="9">Belongs to the TRAFAC class dynamin-like GTPase superfamily. GB1/RHD3 GTPase family.</text>
</comment>
<keyword evidence="1 11" id="KW-0812">Transmembrane</keyword>
<evidence type="ECO:0000256" key="3">
    <source>
        <dbReference type="ARBA" id="ARBA00022801"/>
    </source>
</evidence>
<sequence>MLNVGVVEMANECCSIQLIDGDGVFNVTGLEHFTKSVKLAEHGLSYAVVSVMGPQSSGTDGRERGEDDTAFEKQSALFALAVSDIVLINMWCHDIGREQAANKPLLKTVFQVMLRLFSPRKTTLLFVIRDKTRTPLENLEPILREDIRKIWDNIPKPLAHQETPLSEFFNVQVVALSSYEEKEEQFKEQVASLRQKFYHSIAPGGLAGDRRGVIPASGFSFSAQQIWKVIKENKDLDLPAHKVMVATVRCEEIANEKLSYFCNDEEWLHLEEATQNDLVPGFGKKLSSILNKCLYDSEAVYFDESVRTSKRQQLKAKLLQLVHPIYQATLGHIRTKSLDDFKEALDKALESGEMFSSAADACTRSIMLKFDKGCEDATIEQARWDPSKVRDKLLRDIDAHLALVRAAKLSQITALYEVGVTLLFNEKLSKTLLEPVEALLDAASEESWPTIRKLLQKETSSALSSFSSELSAFDLDDAIVSKMCIKLEDYAKSVVESKAREEAGRVLIRMKDRFSTLFSHDADSMPRIWTGKEDIKAITKTARFASLKLLSVMTAIRLDDEKDKIQDTLSAALLDASSGGATESTNRSIQRIDRLASSSWEEEANKRNNSRLPPPWAIAAMLILGFNEFMTLLRNPLYLGVIFVFFLVGKALWVQLDISGEFKNGALPGILSLSTKFLPTVMNILRKLAEQGEAPAAAANQNQQESNKSVVKVINGESSSGSSSTLSSSDGGIEFSSSLKQQ</sequence>
<dbReference type="PANTHER" id="PTHR45923">
    <property type="entry name" value="PROTEIN SEY1"/>
    <property type="match status" value="1"/>
</dbReference>
<keyword evidence="7" id="KW-0342">GTP-binding</keyword>
<dbReference type="InterPro" id="IPR046758">
    <property type="entry name" value="Sey1/RHD3-like_3HB"/>
</dbReference>
<dbReference type="GO" id="GO:0016320">
    <property type="term" value="P:endoplasmic reticulum membrane fusion"/>
    <property type="evidence" value="ECO:0007669"/>
    <property type="project" value="TreeGrafter"/>
</dbReference>
<dbReference type="InterPro" id="IPR027417">
    <property type="entry name" value="P-loop_NTPase"/>
</dbReference>
<evidence type="ECO:0000313" key="14">
    <source>
        <dbReference type="Proteomes" id="UP000734854"/>
    </source>
</evidence>
<name>A0A8J5HBJ0_ZINOF</name>
<dbReference type="EMBL" id="JACMSC010000005">
    <property type="protein sequence ID" value="KAG6520226.1"/>
    <property type="molecule type" value="Genomic_DNA"/>
</dbReference>
<keyword evidence="2" id="KW-0547">Nucleotide-binding</keyword>